<dbReference type="OrthoDB" id="9780147at2"/>
<dbReference type="EMBL" id="QKYU01000005">
    <property type="protein sequence ID" value="PZW48373.1"/>
    <property type="molecule type" value="Genomic_DNA"/>
</dbReference>
<feature type="domain" description="Thioredoxin" evidence="2">
    <location>
        <begin position="16"/>
        <end position="247"/>
    </location>
</feature>
<reference evidence="3 4" key="1">
    <citation type="submission" date="2018-06" db="EMBL/GenBank/DDBJ databases">
        <title>Genomic Encyclopedia of Archaeal and Bacterial Type Strains, Phase II (KMG-II): from individual species to whole genera.</title>
        <authorList>
            <person name="Goeker M."/>
        </authorList>
    </citation>
    <scope>NUCLEOTIDE SEQUENCE [LARGE SCALE GENOMIC DNA]</scope>
    <source>
        <strain evidence="3 4">DSM 24525</strain>
    </source>
</reference>
<keyword evidence="4" id="KW-1185">Reference proteome</keyword>
<gene>
    <name evidence="3" type="ORF">C8P66_105122</name>
</gene>
<organism evidence="3 4">
    <name type="scientific">Humitalea rosea</name>
    <dbReference type="NCBI Taxonomy" id="990373"/>
    <lineage>
        <taxon>Bacteria</taxon>
        <taxon>Pseudomonadati</taxon>
        <taxon>Pseudomonadota</taxon>
        <taxon>Alphaproteobacteria</taxon>
        <taxon>Acetobacterales</taxon>
        <taxon>Roseomonadaceae</taxon>
        <taxon>Humitalea</taxon>
    </lineage>
</organism>
<comment type="caution">
    <text evidence="3">The sequence shown here is derived from an EMBL/GenBank/DDBJ whole genome shotgun (WGS) entry which is preliminary data.</text>
</comment>
<dbReference type="PROSITE" id="PS51318">
    <property type="entry name" value="TAT"/>
    <property type="match status" value="1"/>
</dbReference>
<dbReference type="InterPro" id="IPR036249">
    <property type="entry name" value="Thioredoxin-like_sf"/>
</dbReference>
<dbReference type="GO" id="GO:0016853">
    <property type="term" value="F:isomerase activity"/>
    <property type="evidence" value="ECO:0007669"/>
    <property type="project" value="UniProtKB-KW"/>
</dbReference>
<proteinExistence type="predicted"/>
<dbReference type="RefSeq" id="WP_111397246.1">
    <property type="nucleotide sequence ID" value="NZ_QKYU01000005.1"/>
</dbReference>
<name>A0A2W7IN36_9PROT</name>
<dbReference type="PANTHER" id="PTHR35272:SF3">
    <property type="entry name" value="THIOL:DISULFIDE INTERCHANGE PROTEIN DSBC"/>
    <property type="match status" value="1"/>
</dbReference>
<dbReference type="AlphaFoldDB" id="A0A2W7IN36"/>
<evidence type="ECO:0000256" key="1">
    <source>
        <dbReference type="SAM" id="SignalP"/>
    </source>
</evidence>
<dbReference type="InterPro" id="IPR051470">
    <property type="entry name" value="Thiol:disulfide_interchange"/>
</dbReference>
<evidence type="ECO:0000313" key="3">
    <source>
        <dbReference type="EMBL" id="PZW48373.1"/>
    </source>
</evidence>
<dbReference type="PANTHER" id="PTHR35272">
    <property type="entry name" value="THIOL:DISULFIDE INTERCHANGE PROTEIN DSBC-RELATED"/>
    <property type="match status" value="1"/>
</dbReference>
<dbReference type="InterPro" id="IPR013766">
    <property type="entry name" value="Thioredoxin_domain"/>
</dbReference>
<dbReference type="InterPro" id="IPR001853">
    <property type="entry name" value="DSBA-like_thioredoxin_dom"/>
</dbReference>
<sequence>MTTTSRRRLILGLALALPGLPALAQALTEAQRAEVVEVLRRALREDPSILREAMIALQQSEATAAADRQRAVILAHADALFRDAADPVLGNTSGDVTIVEFFDARCGYCKQMHPAITALLAKDRGVRLVLKDLPILGPSSVVASRALLAAQRQGRYAALHDALMRLNGEPSEAVLRVQAEHAGADWARLRRDMDDPSIQRRIAANVALAQTLGIEGTPALVISGTHALVPGAVDLAALERLVAESRAAS</sequence>
<accession>A0A2W7IN36</accession>
<keyword evidence="1" id="KW-0732">Signal</keyword>
<evidence type="ECO:0000313" key="4">
    <source>
        <dbReference type="Proteomes" id="UP000249688"/>
    </source>
</evidence>
<dbReference type="SUPFAM" id="SSF52833">
    <property type="entry name" value="Thioredoxin-like"/>
    <property type="match status" value="1"/>
</dbReference>
<dbReference type="GO" id="GO:0016491">
    <property type="term" value="F:oxidoreductase activity"/>
    <property type="evidence" value="ECO:0007669"/>
    <property type="project" value="InterPro"/>
</dbReference>
<feature type="signal peptide" evidence="1">
    <location>
        <begin position="1"/>
        <end position="24"/>
    </location>
</feature>
<protein>
    <submittedName>
        <fullName evidence="3">Protein-disulfide isomerase</fullName>
    </submittedName>
</protein>
<dbReference type="PROSITE" id="PS51352">
    <property type="entry name" value="THIOREDOXIN_2"/>
    <property type="match status" value="1"/>
</dbReference>
<dbReference type="InterPro" id="IPR006311">
    <property type="entry name" value="TAT_signal"/>
</dbReference>
<dbReference type="Gene3D" id="3.40.30.10">
    <property type="entry name" value="Glutaredoxin"/>
    <property type="match status" value="1"/>
</dbReference>
<dbReference type="CDD" id="cd03023">
    <property type="entry name" value="DsbA_Com1_like"/>
    <property type="match status" value="1"/>
</dbReference>
<dbReference type="Proteomes" id="UP000249688">
    <property type="component" value="Unassembled WGS sequence"/>
</dbReference>
<keyword evidence="3" id="KW-0413">Isomerase</keyword>
<dbReference type="Pfam" id="PF01323">
    <property type="entry name" value="DSBA"/>
    <property type="match status" value="1"/>
</dbReference>
<evidence type="ECO:0000259" key="2">
    <source>
        <dbReference type="PROSITE" id="PS51352"/>
    </source>
</evidence>
<feature type="chain" id="PRO_5015984820" evidence="1">
    <location>
        <begin position="25"/>
        <end position="249"/>
    </location>
</feature>